<keyword evidence="1" id="KW-0812">Transmembrane</keyword>
<evidence type="ECO:0000313" key="3">
    <source>
        <dbReference type="Proteomes" id="UP001177023"/>
    </source>
</evidence>
<sequence length="65" mass="7503">MNDTLIDYSQMVNYNVDGVALDVFLPIYTDDMIVQGTRWYPLMLIFYCIQGVTFVTGFLIILVTQ</sequence>
<accession>A0AA36C9M2</accession>
<organism evidence="2 3">
    <name type="scientific">Mesorhabditis spiculigera</name>
    <dbReference type="NCBI Taxonomy" id="96644"/>
    <lineage>
        <taxon>Eukaryota</taxon>
        <taxon>Metazoa</taxon>
        <taxon>Ecdysozoa</taxon>
        <taxon>Nematoda</taxon>
        <taxon>Chromadorea</taxon>
        <taxon>Rhabditida</taxon>
        <taxon>Rhabditina</taxon>
        <taxon>Rhabditomorpha</taxon>
        <taxon>Rhabditoidea</taxon>
        <taxon>Rhabditidae</taxon>
        <taxon>Mesorhabditinae</taxon>
        <taxon>Mesorhabditis</taxon>
    </lineage>
</organism>
<keyword evidence="1" id="KW-0472">Membrane</keyword>
<evidence type="ECO:0000256" key="1">
    <source>
        <dbReference type="SAM" id="Phobius"/>
    </source>
</evidence>
<reference evidence="2" key="1">
    <citation type="submission" date="2023-06" db="EMBL/GenBank/DDBJ databases">
        <authorList>
            <person name="Delattre M."/>
        </authorList>
    </citation>
    <scope>NUCLEOTIDE SEQUENCE</scope>
    <source>
        <strain evidence="2">AF72</strain>
    </source>
</reference>
<proteinExistence type="predicted"/>
<gene>
    <name evidence="2" type="ORF">MSPICULIGERA_LOCUS3634</name>
</gene>
<dbReference type="Proteomes" id="UP001177023">
    <property type="component" value="Unassembled WGS sequence"/>
</dbReference>
<dbReference type="EMBL" id="CATQJA010000945">
    <property type="protein sequence ID" value="CAJ0564971.1"/>
    <property type="molecule type" value="Genomic_DNA"/>
</dbReference>
<protein>
    <submittedName>
        <fullName evidence="2">Uncharacterized protein</fullName>
    </submittedName>
</protein>
<feature type="non-terminal residue" evidence="2">
    <location>
        <position position="65"/>
    </location>
</feature>
<comment type="caution">
    <text evidence="2">The sequence shown here is derived from an EMBL/GenBank/DDBJ whole genome shotgun (WGS) entry which is preliminary data.</text>
</comment>
<evidence type="ECO:0000313" key="2">
    <source>
        <dbReference type="EMBL" id="CAJ0564971.1"/>
    </source>
</evidence>
<feature type="transmembrane region" description="Helical" evidence="1">
    <location>
        <begin position="39"/>
        <end position="63"/>
    </location>
</feature>
<keyword evidence="1" id="KW-1133">Transmembrane helix</keyword>
<dbReference type="AlphaFoldDB" id="A0AA36C9M2"/>
<name>A0AA36C9M2_9BILA</name>
<keyword evidence="3" id="KW-1185">Reference proteome</keyword>